<dbReference type="OrthoDB" id="1453181at2"/>
<name>A0A327VLL7_9BACT</name>
<evidence type="ECO:0000256" key="2">
    <source>
        <dbReference type="ARBA" id="ARBA00023136"/>
    </source>
</evidence>
<dbReference type="GO" id="GO:0009279">
    <property type="term" value="C:cell outer membrane"/>
    <property type="evidence" value="ECO:0007669"/>
    <property type="project" value="UniProtKB-SubCell"/>
</dbReference>
<accession>A0A327VLL7</accession>
<dbReference type="InterPro" id="IPR036942">
    <property type="entry name" value="Beta-barrel_TonB_sf"/>
</dbReference>
<feature type="signal peptide" evidence="4">
    <location>
        <begin position="1"/>
        <end position="27"/>
    </location>
</feature>
<keyword evidence="3" id="KW-0998">Cell outer membrane</keyword>
<evidence type="ECO:0000256" key="3">
    <source>
        <dbReference type="ARBA" id="ARBA00023237"/>
    </source>
</evidence>
<dbReference type="AlphaFoldDB" id="A0A327VLL7"/>
<dbReference type="SUPFAM" id="SSF56935">
    <property type="entry name" value="Porins"/>
    <property type="match status" value="1"/>
</dbReference>
<feature type="chain" id="PRO_5016298589" evidence="4">
    <location>
        <begin position="28"/>
        <end position="846"/>
    </location>
</feature>
<proteinExistence type="predicted"/>
<dbReference type="RefSeq" id="WP_111594802.1">
    <property type="nucleotide sequence ID" value="NZ_QLMA01000009.1"/>
</dbReference>
<reference evidence="5 6" key="1">
    <citation type="submission" date="2018-06" db="EMBL/GenBank/DDBJ databases">
        <title>Genomic Encyclopedia of Archaeal and Bacterial Type Strains, Phase II (KMG-II): from individual species to whole genera.</title>
        <authorList>
            <person name="Goeker M."/>
        </authorList>
    </citation>
    <scope>NUCLEOTIDE SEQUENCE [LARGE SCALE GENOMIC DNA]</scope>
    <source>
        <strain evidence="5 6">DSM 29821</strain>
    </source>
</reference>
<dbReference type="EMBL" id="QLMA01000009">
    <property type="protein sequence ID" value="RAJ75650.1"/>
    <property type="molecule type" value="Genomic_DNA"/>
</dbReference>
<keyword evidence="2" id="KW-0472">Membrane</keyword>
<organism evidence="5 6">
    <name type="scientific">Chitinophaga dinghuensis</name>
    <dbReference type="NCBI Taxonomy" id="1539050"/>
    <lineage>
        <taxon>Bacteria</taxon>
        <taxon>Pseudomonadati</taxon>
        <taxon>Bacteroidota</taxon>
        <taxon>Chitinophagia</taxon>
        <taxon>Chitinophagales</taxon>
        <taxon>Chitinophagaceae</taxon>
        <taxon>Chitinophaga</taxon>
    </lineage>
</organism>
<evidence type="ECO:0000313" key="6">
    <source>
        <dbReference type="Proteomes" id="UP000249819"/>
    </source>
</evidence>
<keyword evidence="6" id="KW-1185">Reference proteome</keyword>
<comment type="subcellular location">
    <subcellularLocation>
        <location evidence="1">Cell outer membrane</location>
    </subcellularLocation>
</comment>
<keyword evidence="4" id="KW-0732">Signal</keyword>
<keyword evidence="5" id="KW-0675">Receptor</keyword>
<dbReference type="Proteomes" id="UP000249819">
    <property type="component" value="Unassembled WGS sequence"/>
</dbReference>
<sequence>MNRSARFFSKKLFAGIGFVLAAPAVFAQVKKDSVAVQELKDDIKSNIPVVVLDENDADNNTGSSGQSISSILYGGRDPYYSGVFNFNVARFRLRGYDASYFDTYINGAPVKNLTNGYTSWSLWGGLNDVMHSRVTSNGLRPVDFGFGDIGGANYIDIRASKQRKELSVSYAQSNRNYNNRVMASWSSGMLANGWAFSLAGSFRYAGEGYVQGTYYNGASYYASVDKKINKNHLLSFTTFGTPTATGGQSAATQEMYDLAGSNFYNPSWGYQQGKQRSANYTTTFQPFFILSHDWTINNKSSLKTAVSYNFGERARTVLDWYNAPDPRPDYYRNLPSYATDPAVKDMLTDLYRNNISYRQVNWDNLYDVNRHNTSGMKGVPGNMSRYILEDRVTYTKKANFNTVYNTTYGKNHEFTAGLTYNRQEDRNFERVNDLLGGDYFVNLNQFAERDFPGNTNVNQYDVDNPNRILKKGDEFGYNYTLTLNEAKAFAQTILKFDHFDFFLAGNYTYTSMWRTGNVRNGLYPDNSKGKSDVFTFNNVSGKGGVTYKIDGRNYIFANAAYTSRAPFVENVFISPRNRNTAQGDLRSEKILDVEAGYVLNWEKLKFRLNGYYTNFKDGMDVLSYYDDSYQNLVNYALTNIGKEHYGMEIGVEAPIYKGLSVKAAANIGRYYYNSRQNAVVTVDNSSMILANETVYSKNYRIGQTPQEAYTVGLNYQGKKYWFANLNFNYFDQMWVDMNPIRRTERATSGVKPGSDLWKSILGQEQLPSQYTVDIYGGKTFSVRTGKTRSTLVFTAGINNLLNNTKMRTGGFEQLRFDYTDKNVNKFPAKYYYAYGLNYFVSLGLRM</sequence>
<protein>
    <submittedName>
        <fullName evidence="5">TonB-dependent receptor-like protein</fullName>
    </submittedName>
</protein>
<evidence type="ECO:0000313" key="5">
    <source>
        <dbReference type="EMBL" id="RAJ75650.1"/>
    </source>
</evidence>
<gene>
    <name evidence="5" type="ORF">CLV59_109264</name>
</gene>
<evidence type="ECO:0000256" key="1">
    <source>
        <dbReference type="ARBA" id="ARBA00004442"/>
    </source>
</evidence>
<evidence type="ECO:0000256" key="4">
    <source>
        <dbReference type="SAM" id="SignalP"/>
    </source>
</evidence>
<dbReference type="Gene3D" id="2.40.170.20">
    <property type="entry name" value="TonB-dependent receptor, beta-barrel domain"/>
    <property type="match status" value="1"/>
</dbReference>
<comment type="caution">
    <text evidence="5">The sequence shown here is derived from an EMBL/GenBank/DDBJ whole genome shotgun (WGS) entry which is preliminary data.</text>
</comment>